<sequence>MEQPDFKHFGCQECAKGCDLDFDFTMAFQPIVDVENQTVFAHEALVRGINGEGAGHVFENVNSKNRYRFDQSCRVKAIKLAAELEIESNLCINFLPNAIYKPELCIRTTLAAAEKYGFDAKKIIFEFTENERIQDHDHLISIIRHYQKLNFQTAIDDFGSGYNGLTLLANTPTDIAKLDMALIRDIDQSPIRQAIVKHNMDMFHDLGIKVIAEGIETQAEYQTLRKFGVTLYQGYYFAKPSFESLAVIHWPE</sequence>
<dbReference type="OrthoDB" id="1673646at2"/>
<dbReference type="PANTHER" id="PTHR33121:SF15">
    <property type="entry name" value="BLUE LIGHT- AND TEMPERATURE-REGULATED ANTIREPRESSOR BLUF"/>
    <property type="match status" value="1"/>
</dbReference>
<dbReference type="InterPro" id="IPR050706">
    <property type="entry name" value="Cyclic-di-GMP_PDE-like"/>
</dbReference>
<comment type="caution">
    <text evidence="2">The sequence shown here is derived from an EMBL/GenBank/DDBJ whole genome shotgun (WGS) entry which is preliminary data.</text>
</comment>
<evidence type="ECO:0000313" key="2">
    <source>
        <dbReference type="EMBL" id="RDL43777.1"/>
    </source>
</evidence>
<dbReference type="Pfam" id="PF00563">
    <property type="entry name" value="EAL"/>
    <property type="match status" value="1"/>
</dbReference>
<dbReference type="SUPFAM" id="SSF141868">
    <property type="entry name" value="EAL domain-like"/>
    <property type="match status" value="1"/>
</dbReference>
<evidence type="ECO:0000313" key="3">
    <source>
        <dbReference type="Proteomes" id="UP000254326"/>
    </source>
</evidence>
<dbReference type="CDD" id="cd01948">
    <property type="entry name" value="EAL"/>
    <property type="match status" value="1"/>
</dbReference>
<dbReference type="RefSeq" id="WP_115468695.1">
    <property type="nucleotide sequence ID" value="NZ_QKRA01000006.1"/>
</dbReference>
<organism evidence="2 3">
    <name type="scientific">Marinomonas piezotolerans</name>
    <dbReference type="NCBI Taxonomy" id="2213058"/>
    <lineage>
        <taxon>Bacteria</taxon>
        <taxon>Pseudomonadati</taxon>
        <taxon>Pseudomonadota</taxon>
        <taxon>Gammaproteobacteria</taxon>
        <taxon>Oceanospirillales</taxon>
        <taxon>Oceanospirillaceae</taxon>
        <taxon>Marinomonas</taxon>
    </lineage>
</organism>
<reference evidence="2 3" key="1">
    <citation type="submission" date="2018-06" db="EMBL/GenBank/DDBJ databases">
        <title>Marinomonas sp. YLB-05 draft genome sequence.</title>
        <authorList>
            <person name="Yu L."/>
            <person name="Tang X."/>
        </authorList>
    </citation>
    <scope>NUCLEOTIDE SEQUENCE [LARGE SCALE GENOMIC DNA]</scope>
    <source>
        <strain evidence="2 3">YLB-05</strain>
    </source>
</reference>
<dbReference type="Gene3D" id="3.20.20.450">
    <property type="entry name" value="EAL domain"/>
    <property type="match status" value="1"/>
</dbReference>
<dbReference type="EMBL" id="QKRA01000006">
    <property type="protein sequence ID" value="RDL43777.1"/>
    <property type="molecule type" value="Genomic_DNA"/>
</dbReference>
<dbReference type="Proteomes" id="UP000254326">
    <property type="component" value="Unassembled WGS sequence"/>
</dbReference>
<dbReference type="GO" id="GO:0071111">
    <property type="term" value="F:cyclic-guanylate-specific phosphodiesterase activity"/>
    <property type="evidence" value="ECO:0007669"/>
    <property type="project" value="InterPro"/>
</dbReference>
<dbReference type="AlphaFoldDB" id="A0A370U7M4"/>
<keyword evidence="3" id="KW-1185">Reference proteome</keyword>
<evidence type="ECO:0000259" key="1">
    <source>
        <dbReference type="PROSITE" id="PS50883"/>
    </source>
</evidence>
<dbReference type="PROSITE" id="PS50883">
    <property type="entry name" value="EAL"/>
    <property type="match status" value="1"/>
</dbReference>
<accession>A0A370U7M4</accession>
<protein>
    <submittedName>
        <fullName evidence="2">EAL domain-containing protein</fullName>
    </submittedName>
</protein>
<gene>
    <name evidence="2" type="ORF">DN730_13605</name>
</gene>
<dbReference type="PANTHER" id="PTHR33121">
    <property type="entry name" value="CYCLIC DI-GMP PHOSPHODIESTERASE PDEF"/>
    <property type="match status" value="1"/>
</dbReference>
<dbReference type="SMART" id="SM00052">
    <property type="entry name" value="EAL"/>
    <property type="match status" value="1"/>
</dbReference>
<feature type="domain" description="EAL" evidence="1">
    <location>
        <begin position="7"/>
        <end position="252"/>
    </location>
</feature>
<dbReference type="InterPro" id="IPR001633">
    <property type="entry name" value="EAL_dom"/>
</dbReference>
<proteinExistence type="predicted"/>
<dbReference type="InterPro" id="IPR035919">
    <property type="entry name" value="EAL_sf"/>
</dbReference>
<name>A0A370U7M4_9GAMM</name>